<organism evidence="1">
    <name type="scientific">Aspergillus niger</name>
    <dbReference type="NCBI Taxonomy" id="5061"/>
    <lineage>
        <taxon>Eukaryota</taxon>
        <taxon>Fungi</taxon>
        <taxon>Dikarya</taxon>
        <taxon>Ascomycota</taxon>
        <taxon>Pezizomycotina</taxon>
        <taxon>Eurotiomycetes</taxon>
        <taxon>Eurotiomycetidae</taxon>
        <taxon>Eurotiales</taxon>
        <taxon>Aspergillaceae</taxon>
        <taxon>Aspergillus</taxon>
        <taxon>Aspergillus subgen. Circumdati</taxon>
    </lineage>
</organism>
<dbReference type="VEuPathDB" id="FungiDB:An08g08650"/>
<evidence type="ECO:0000313" key="1">
    <source>
        <dbReference type="RefSeq" id="XP_059606164.1"/>
    </source>
</evidence>
<dbReference type="AlphaFoldDB" id="A0AAJ8BZH0"/>
<reference evidence="1" key="2">
    <citation type="submission" date="2025-08" db="UniProtKB">
        <authorList>
            <consortium name="RefSeq"/>
        </authorList>
    </citation>
    <scope>IDENTIFICATION</scope>
</reference>
<gene>
    <name evidence="1" type="ORF">An08g08650</name>
</gene>
<reference evidence="1" key="1">
    <citation type="submission" date="2025-02" db="EMBL/GenBank/DDBJ databases">
        <authorList>
            <consortium name="NCBI Genome Project"/>
        </authorList>
    </citation>
    <scope>NUCLEOTIDE SEQUENCE</scope>
</reference>
<proteinExistence type="predicted"/>
<accession>A0AAJ8BZH0</accession>
<protein>
    <submittedName>
        <fullName evidence="1">Uncharacterized protein</fullName>
    </submittedName>
</protein>
<dbReference type="GeneID" id="84591771"/>
<dbReference type="RefSeq" id="XP_059606164.1">
    <property type="nucleotide sequence ID" value="XM_059749254.1"/>
</dbReference>
<dbReference type="KEGG" id="ang:An08g08650"/>
<name>A0AAJ8BZH0_ASPNG</name>
<sequence>MDQLELDMIGKNSPMWQDKASQKIGGGPFRKAANFARQIHSGMTVGCPIVRLGFVVRVLSSVCCREGIAVRDYPRAFVAGVGDGSKLSQDEAGGLLATIGIDGGCLRYQAYTGHILLKTRVSAHSPR</sequence>